<keyword evidence="3" id="KW-1185">Reference proteome</keyword>
<protein>
    <submittedName>
        <fullName evidence="2">Uncharacterized protein</fullName>
    </submittedName>
</protein>
<dbReference type="AlphaFoldDB" id="A0A9W8ZB47"/>
<gene>
    <name evidence="2" type="ORF">N0V91_006277</name>
</gene>
<evidence type="ECO:0000313" key="2">
    <source>
        <dbReference type="EMBL" id="KAJ4403765.1"/>
    </source>
</evidence>
<dbReference type="EMBL" id="JAPEVA010000048">
    <property type="protein sequence ID" value="KAJ4403765.1"/>
    <property type="molecule type" value="Genomic_DNA"/>
</dbReference>
<organism evidence="2 3">
    <name type="scientific">Didymella pomorum</name>
    <dbReference type="NCBI Taxonomy" id="749634"/>
    <lineage>
        <taxon>Eukaryota</taxon>
        <taxon>Fungi</taxon>
        <taxon>Dikarya</taxon>
        <taxon>Ascomycota</taxon>
        <taxon>Pezizomycotina</taxon>
        <taxon>Dothideomycetes</taxon>
        <taxon>Pleosporomycetidae</taxon>
        <taxon>Pleosporales</taxon>
        <taxon>Pleosporineae</taxon>
        <taxon>Didymellaceae</taxon>
        <taxon>Didymella</taxon>
    </lineage>
</organism>
<dbReference type="Proteomes" id="UP001140510">
    <property type="component" value="Unassembled WGS sequence"/>
</dbReference>
<sequence length="112" mass="12130">MAAVHATRPDPHYPPPQQTHQFPPQQQLHAQTQSHQPSLFQPPTDHQATTPSYFPPGPHEKKPGGQTTVHDVPPVPIVHPYHAHVDAQEVDAVSVPHASTQNGAVHEIGAGK</sequence>
<reference evidence="2" key="1">
    <citation type="submission" date="2022-10" db="EMBL/GenBank/DDBJ databases">
        <title>Tapping the CABI collections for fungal endophytes: first genome assemblies for Collariella, Neodidymelliopsis, Ascochyta clinopodiicola, Didymella pomorum, Didymosphaeria variabile, Neocosmospora piperis and Neocucurbitaria cava.</title>
        <authorList>
            <person name="Hill R."/>
        </authorList>
    </citation>
    <scope>NUCLEOTIDE SEQUENCE</scope>
    <source>
        <strain evidence="2">IMI 355091</strain>
    </source>
</reference>
<comment type="caution">
    <text evidence="2">The sequence shown here is derived from an EMBL/GenBank/DDBJ whole genome shotgun (WGS) entry which is preliminary data.</text>
</comment>
<name>A0A9W8ZB47_9PLEO</name>
<feature type="region of interest" description="Disordered" evidence="1">
    <location>
        <begin position="1"/>
        <end position="112"/>
    </location>
</feature>
<feature type="compositionally biased region" description="Polar residues" evidence="1">
    <location>
        <begin position="38"/>
        <end position="52"/>
    </location>
</feature>
<feature type="compositionally biased region" description="Low complexity" evidence="1">
    <location>
        <begin position="18"/>
        <end position="37"/>
    </location>
</feature>
<evidence type="ECO:0000313" key="3">
    <source>
        <dbReference type="Proteomes" id="UP001140510"/>
    </source>
</evidence>
<accession>A0A9W8ZB47</accession>
<evidence type="ECO:0000256" key="1">
    <source>
        <dbReference type="SAM" id="MobiDB-lite"/>
    </source>
</evidence>
<proteinExistence type="predicted"/>